<name>A0A8R1IRR5_CAEJA</name>
<dbReference type="PANTHER" id="PTHR46955">
    <property type="entry name" value="PROTEIN CBG01349-RELATED"/>
    <property type="match status" value="1"/>
</dbReference>
<dbReference type="PANTHER" id="PTHR46955:SF5">
    <property type="entry name" value="G_PROTEIN_RECEP_F1_2 DOMAIN-CONTAINING PROTEIN"/>
    <property type="match status" value="1"/>
</dbReference>
<feature type="transmembrane region" description="Helical" evidence="1">
    <location>
        <begin position="32"/>
        <end position="52"/>
    </location>
</feature>
<proteinExistence type="predicted"/>
<dbReference type="Proteomes" id="UP000005237">
    <property type="component" value="Unassembled WGS sequence"/>
</dbReference>
<sequence length="136" mass="15453">MRGAANGSEKAAEAAVDAANLIVSDRAHLPTYLILSIGFSGFFTIPTYLNLFHRNNLNCPRWTILLGSSFEIGLDKVRHIITLSIAGERIYALFRPGDYFFLDHRMVSLQFTSLLCVSTCIPPLWRRRECDRENFQ</sequence>
<accession>A0A8R1IRR5</accession>
<keyword evidence="3" id="KW-1185">Reference proteome</keyword>
<evidence type="ECO:0000256" key="1">
    <source>
        <dbReference type="SAM" id="Phobius"/>
    </source>
</evidence>
<protein>
    <submittedName>
        <fullName evidence="2">Uncharacterized protein</fullName>
    </submittedName>
</protein>
<dbReference type="AlphaFoldDB" id="A0A8R1IRR5"/>
<dbReference type="InterPro" id="IPR052322">
    <property type="entry name" value="Mito_rRNA_Mtase_NSUN4"/>
</dbReference>
<dbReference type="EnsemblMetazoa" id="CJA40724.1">
    <property type="protein sequence ID" value="CJA40724.1"/>
    <property type="gene ID" value="WBGene00216572"/>
</dbReference>
<evidence type="ECO:0000313" key="2">
    <source>
        <dbReference type="EnsemblMetazoa" id="CJA40724.1"/>
    </source>
</evidence>
<keyword evidence="1" id="KW-1133">Transmembrane helix</keyword>
<keyword evidence="1" id="KW-0812">Transmembrane</keyword>
<evidence type="ECO:0000313" key="3">
    <source>
        <dbReference type="Proteomes" id="UP000005237"/>
    </source>
</evidence>
<organism evidence="2 3">
    <name type="scientific">Caenorhabditis japonica</name>
    <dbReference type="NCBI Taxonomy" id="281687"/>
    <lineage>
        <taxon>Eukaryota</taxon>
        <taxon>Metazoa</taxon>
        <taxon>Ecdysozoa</taxon>
        <taxon>Nematoda</taxon>
        <taxon>Chromadorea</taxon>
        <taxon>Rhabditida</taxon>
        <taxon>Rhabditina</taxon>
        <taxon>Rhabditomorpha</taxon>
        <taxon>Rhabditoidea</taxon>
        <taxon>Rhabditidae</taxon>
        <taxon>Peloderinae</taxon>
        <taxon>Caenorhabditis</taxon>
    </lineage>
</organism>
<keyword evidence="1" id="KW-0472">Membrane</keyword>
<reference evidence="3" key="1">
    <citation type="submission" date="2010-08" db="EMBL/GenBank/DDBJ databases">
        <authorList>
            <consortium name="Caenorhabditis japonica Sequencing Consortium"/>
            <person name="Wilson R.K."/>
        </authorList>
    </citation>
    <scope>NUCLEOTIDE SEQUENCE [LARGE SCALE GENOMIC DNA]</scope>
    <source>
        <strain evidence="3">DF5081</strain>
    </source>
</reference>
<reference evidence="2" key="2">
    <citation type="submission" date="2022-06" db="UniProtKB">
        <authorList>
            <consortium name="EnsemblMetazoa"/>
        </authorList>
    </citation>
    <scope>IDENTIFICATION</scope>
    <source>
        <strain evidence="2">DF5081</strain>
    </source>
</reference>